<proteinExistence type="predicted"/>
<dbReference type="PANTHER" id="PTHR30336:SF4">
    <property type="entry name" value="ENVELOPE BIOGENESIS FACTOR ELYC"/>
    <property type="match status" value="1"/>
</dbReference>
<dbReference type="InterPro" id="IPR014729">
    <property type="entry name" value="Rossmann-like_a/b/a_fold"/>
</dbReference>
<sequence length="144" mass="16079">MALYAPSLTLNARINTAADYLIKNPNSKAICSGGQGEGEDITEAYAIKQGLMARGVKEERILLEEHSTNTVENLTFSQSFIDDPKSSVVVITSNFHIYRASRIAMKLGYKNLSLSSAHELLLTTPQYYVREFFALVKDWICNNI</sequence>
<dbReference type="Pfam" id="PF02698">
    <property type="entry name" value="DUF218"/>
    <property type="match status" value="1"/>
</dbReference>
<dbReference type="GO" id="GO:0000270">
    <property type="term" value="P:peptidoglycan metabolic process"/>
    <property type="evidence" value="ECO:0007669"/>
    <property type="project" value="TreeGrafter"/>
</dbReference>
<dbReference type="PANTHER" id="PTHR30336">
    <property type="entry name" value="INNER MEMBRANE PROTEIN, PROBABLE PERMEASE"/>
    <property type="match status" value="1"/>
</dbReference>
<gene>
    <name evidence="2" type="ORF">DHW61_08030</name>
</gene>
<dbReference type="GO" id="GO:0043164">
    <property type="term" value="P:Gram-negative-bacterium-type cell wall biogenesis"/>
    <property type="evidence" value="ECO:0007669"/>
    <property type="project" value="TreeGrafter"/>
</dbReference>
<dbReference type="InterPro" id="IPR003848">
    <property type="entry name" value="DUF218"/>
</dbReference>
<reference evidence="2 3" key="1">
    <citation type="journal article" date="2018" name="Nat. Biotechnol.">
        <title>A standardized bacterial taxonomy based on genome phylogeny substantially revises the tree of life.</title>
        <authorList>
            <person name="Parks D.H."/>
            <person name="Chuvochina M."/>
            <person name="Waite D.W."/>
            <person name="Rinke C."/>
            <person name="Skarshewski A."/>
            <person name="Chaumeil P.A."/>
            <person name="Hugenholtz P."/>
        </authorList>
    </citation>
    <scope>NUCLEOTIDE SEQUENCE [LARGE SCALE GENOMIC DNA]</scope>
    <source>
        <strain evidence="2">UBA11728</strain>
    </source>
</reference>
<accession>A0A3D2X6K2</accession>
<evidence type="ECO:0000313" key="2">
    <source>
        <dbReference type="EMBL" id="HCL02347.1"/>
    </source>
</evidence>
<feature type="domain" description="DUF218" evidence="1">
    <location>
        <begin position="10"/>
        <end position="133"/>
    </location>
</feature>
<dbReference type="InterPro" id="IPR051599">
    <property type="entry name" value="Cell_Envelope_Assoc"/>
</dbReference>
<dbReference type="GO" id="GO:0005886">
    <property type="term" value="C:plasma membrane"/>
    <property type="evidence" value="ECO:0007669"/>
    <property type="project" value="TreeGrafter"/>
</dbReference>
<dbReference type="AlphaFoldDB" id="A0A3D2X6K2"/>
<dbReference type="CDD" id="cd06259">
    <property type="entry name" value="YdcF-like"/>
    <property type="match status" value="1"/>
</dbReference>
<comment type="caution">
    <text evidence="2">The sequence shown here is derived from an EMBL/GenBank/DDBJ whole genome shotgun (WGS) entry which is preliminary data.</text>
</comment>
<protein>
    <submittedName>
        <fullName evidence="2">Cytoplasmic protein</fullName>
    </submittedName>
</protein>
<dbReference type="Proteomes" id="UP000262969">
    <property type="component" value="Unassembled WGS sequence"/>
</dbReference>
<evidence type="ECO:0000259" key="1">
    <source>
        <dbReference type="Pfam" id="PF02698"/>
    </source>
</evidence>
<dbReference type="EMBL" id="DPVV01000262">
    <property type="protein sequence ID" value="HCL02347.1"/>
    <property type="molecule type" value="Genomic_DNA"/>
</dbReference>
<name>A0A3D2X6K2_9FIRM</name>
<evidence type="ECO:0000313" key="3">
    <source>
        <dbReference type="Proteomes" id="UP000262969"/>
    </source>
</evidence>
<dbReference type="Gene3D" id="3.40.50.620">
    <property type="entry name" value="HUPs"/>
    <property type="match status" value="1"/>
</dbReference>
<organism evidence="2 3">
    <name type="scientific">Lachnoclostridium phytofermentans</name>
    <dbReference type="NCBI Taxonomy" id="66219"/>
    <lineage>
        <taxon>Bacteria</taxon>
        <taxon>Bacillati</taxon>
        <taxon>Bacillota</taxon>
        <taxon>Clostridia</taxon>
        <taxon>Lachnospirales</taxon>
        <taxon>Lachnospiraceae</taxon>
    </lineage>
</organism>